<accession>A0A850PEV9</accession>
<name>A0A850PEV9_9PROT</name>
<dbReference type="GO" id="GO:0003677">
    <property type="term" value="F:DNA binding"/>
    <property type="evidence" value="ECO:0007669"/>
    <property type="project" value="UniProtKB-KW"/>
</dbReference>
<dbReference type="PANTHER" id="PTHR33375:SF1">
    <property type="entry name" value="CHROMOSOME-PARTITIONING PROTEIN PARB-RELATED"/>
    <property type="match status" value="1"/>
</dbReference>
<dbReference type="InterPro" id="IPR050336">
    <property type="entry name" value="Chromosome_partition/occlusion"/>
</dbReference>
<organism evidence="7 8">
    <name type="scientific">Ameyamaea chiangmaiensis</name>
    <dbReference type="NCBI Taxonomy" id="442969"/>
    <lineage>
        <taxon>Bacteria</taxon>
        <taxon>Pseudomonadati</taxon>
        <taxon>Pseudomonadota</taxon>
        <taxon>Alphaproteobacteria</taxon>
        <taxon>Acetobacterales</taxon>
        <taxon>Acetobacteraceae</taxon>
        <taxon>Ameyamaea</taxon>
    </lineage>
</organism>
<feature type="domain" description="ParB-like N-terminal" evidence="6">
    <location>
        <begin position="34"/>
        <end position="126"/>
    </location>
</feature>
<dbReference type="InterPro" id="IPR041468">
    <property type="entry name" value="HTH_ParB/Spo0J"/>
</dbReference>
<keyword evidence="8" id="KW-1185">Reference proteome</keyword>
<dbReference type="NCBIfam" id="TIGR00180">
    <property type="entry name" value="parB_part"/>
    <property type="match status" value="1"/>
</dbReference>
<evidence type="ECO:0000256" key="2">
    <source>
        <dbReference type="ARBA" id="ARBA00022829"/>
    </source>
</evidence>
<dbReference type="Pfam" id="PF02195">
    <property type="entry name" value="ParB_N"/>
    <property type="match status" value="1"/>
</dbReference>
<evidence type="ECO:0000256" key="3">
    <source>
        <dbReference type="ARBA" id="ARBA00023125"/>
    </source>
</evidence>
<comment type="caution">
    <text evidence="7">The sequence shown here is derived from an EMBL/GenBank/DDBJ whole genome shotgun (WGS) entry which is preliminary data.</text>
</comment>
<evidence type="ECO:0000256" key="5">
    <source>
        <dbReference type="SAM" id="MobiDB-lite"/>
    </source>
</evidence>
<proteinExistence type="inferred from homology"/>
<comment type="similarity">
    <text evidence="1">Belongs to the ParB family.</text>
</comment>
<dbReference type="RefSeq" id="WP_176613724.1">
    <property type="nucleotide sequence ID" value="NZ_JABXXR010000064.1"/>
</dbReference>
<dbReference type="EMBL" id="JABXXR010000064">
    <property type="protein sequence ID" value="NVN40786.1"/>
    <property type="molecule type" value="Genomic_DNA"/>
</dbReference>
<dbReference type="CDD" id="cd16393">
    <property type="entry name" value="SPO0J_N"/>
    <property type="match status" value="1"/>
</dbReference>
<dbReference type="InterPro" id="IPR004437">
    <property type="entry name" value="ParB/RepB/Spo0J"/>
</dbReference>
<evidence type="ECO:0000259" key="6">
    <source>
        <dbReference type="SMART" id="SM00470"/>
    </source>
</evidence>
<evidence type="ECO:0000256" key="4">
    <source>
        <dbReference type="ARBA" id="ARBA00025472"/>
    </source>
</evidence>
<reference evidence="7 8" key="1">
    <citation type="submission" date="2020-06" db="EMBL/GenBank/DDBJ databases">
        <title>Description of novel acetic acid bacteria.</title>
        <authorList>
            <person name="Sombolestani A."/>
        </authorList>
    </citation>
    <scope>NUCLEOTIDE SEQUENCE [LARGE SCALE GENOMIC DNA]</scope>
    <source>
        <strain evidence="7 8">LMG 27010</strain>
    </source>
</reference>
<dbReference type="FunFam" id="1.10.10.2830:FF:000001">
    <property type="entry name" value="Chromosome partitioning protein ParB"/>
    <property type="match status" value="1"/>
</dbReference>
<dbReference type="InterPro" id="IPR057240">
    <property type="entry name" value="ParB_dimer_C"/>
</dbReference>
<dbReference type="GO" id="GO:0005694">
    <property type="term" value="C:chromosome"/>
    <property type="evidence" value="ECO:0007669"/>
    <property type="project" value="TreeGrafter"/>
</dbReference>
<keyword evidence="3" id="KW-0238">DNA-binding</keyword>
<dbReference type="Pfam" id="PF23552">
    <property type="entry name" value="ParB_C"/>
    <property type="match status" value="1"/>
</dbReference>
<protein>
    <submittedName>
        <fullName evidence="7">ParB/RepB/Spo0J family partition protein</fullName>
    </submittedName>
</protein>
<dbReference type="InterPro" id="IPR003115">
    <property type="entry name" value="ParB_N"/>
</dbReference>
<dbReference type="FunFam" id="3.90.1530.30:FF:000001">
    <property type="entry name" value="Chromosome partitioning protein ParB"/>
    <property type="match status" value="1"/>
</dbReference>
<dbReference type="SUPFAM" id="SSF110849">
    <property type="entry name" value="ParB/Sulfiredoxin"/>
    <property type="match status" value="1"/>
</dbReference>
<evidence type="ECO:0000313" key="8">
    <source>
        <dbReference type="Proteomes" id="UP000585665"/>
    </source>
</evidence>
<dbReference type="InterPro" id="IPR036086">
    <property type="entry name" value="ParB/Sulfiredoxin_sf"/>
</dbReference>
<keyword evidence="2" id="KW-0159">Chromosome partition</keyword>
<dbReference type="SMART" id="SM00470">
    <property type="entry name" value="ParB"/>
    <property type="match status" value="1"/>
</dbReference>
<evidence type="ECO:0000313" key="7">
    <source>
        <dbReference type="EMBL" id="NVN40786.1"/>
    </source>
</evidence>
<dbReference type="Pfam" id="PF17762">
    <property type="entry name" value="HTH_ParB"/>
    <property type="match status" value="1"/>
</dbReference>
<evidence type="ECO:0000256" key="1">
    <source>
        <dbReference type="ARBA" id="ARBA00006295"/>
    </source>
</evidence>
<dbReference type="AlphaFoldDB" id="A0A850PEV9"/>
<comment type="function">
    <text evidence="4">Involved in chromosome partition. Localize to both poles of the predivisional cell following completion of DNA replication. Binds to the DNA origin of replication.</text>
</comment>
<dbReference type="Gene3D" id="3.90.1530.30">
    <property type="match status" value="1"/>
</dbReference>
<dbReference type="Proteomes" id="UP000585665">
    <property type="component" value="Unassembled WGS sequence"/>
</dbReference>
<sequence length="288" mass="31291">MASKKDAPRPRLGRGLAALLGDDAPKARSAEGVASLPIEFLVPGPFQPRQDMEPGPLSELAESIRVRGILQPILARPDPAQDGRYQIIAGERRWRAAQMAGLHDVPVHVRALDDSDAMAAALVENLQRADLNAIEEAEGLQRLSADYRLTQEELARAVGKSRPHVANMLRLLNLPPPVRTHVRRGELSAGHARALLAHPDPVAAARTVLTQGLNVRQTEALAGKATKPVSTVEKPRDPRSPEIGALERELGLKLGMPVQITFDGKGGSLRILYRSLDQFDSLLARLNR</sequence>
<dbReference type="PANTHER" id="PTHR33375">
    <property type="entry name" value="CHROMOSOME-PARTITIONING PROTEIN PARB-RELATED"/>
    <property type="match status" value="1"/>
</dbReference>
<feature type="region of interest" description="Disordered" evidence="5">
    <location>
        <begin position="222"/>
        <end position="241"/>
    </location>
</feature>
<dbReference type="GO" id="GO:0007059">
    <property type="term" value="P:chromosome segregation"/>
    <property type="evidence" value="ECO:0007669"/>
    <property type="project" value="UniProtKB-KW"/>
</dbReference>
<gene>
    <name evidence="7" type="ORF">HUK82_09450</name>
</gene>
<dbReference type="Gene3D" id="1.10.10.2830">
    <property type="match status" value="1"/>
</dbReference>